<evidence type="ECO:0000313" key="20">
    <source>
        <dbReference type="EMBL" id="APC02329.1"/>
    </source>
</evidence>
<feature type="binding site" description="covalent" evidence="16">
    <location>
        <position position="183"/>
    </location>
    <ligand>
        <name>heme c</name>
        <dbReference type="ChEBI" id="CHEBI:61717"/>
        <label>2</label>
    </ligand>
</feature>
<feature type="binding site" description="covalent" evidence="16">
    <location>
        <position position="180"/>
    </location>
    <ligand>
        <name>heme c</name>
        <dbReference type="ChEBI" id="CHEBI:61717"/>
        <label>2</label>
    </ligand>
</feature>
<keyword evidence="8 14" id="KW-0574">Periplasm</keyword>
<feature type="binding site" description="axial binding residue" evidence="17">
    <location>
        <position position="184"/>
    </location>
    <ligand>
        <name>heme c</name>
        <dbReference type="ChEBI" id="CHEBI:61717"/>
        <label>2</label>
    </ligand>
    <ligandPart>
        <name>Fe</name>
        <dbReference type="ChEBI" id="CHEBI:18248"/>
    </ligandPart>
</feature>
<feature type="binding site" description="axial binding residue" evidence="17">
    <location>
        <position position="232"/>
    </location>
    <ligand>
        <name>heme c</name>
        <dbReference type="ChEBI" id="CHEBI:61717"/>
        <label>2</label>
    </ligand>
    <ligandPart>
        <name>Fe</name>
        <dbReference type="ChEBI" id="CHEBI:18248"/>
    </ligandPart>
</feature>
<dbReference type="Proteomes" id="UP000182060">
    <property type="component" value="Chromosome"/>
</dbReference>
<proteinExistence type="inferred from homology"/>
<evidence type="ECO:0000256" key="15">
    <source>
        <dbReference type="PIRSR" id="PIRSR038455-1"/>
    </source>
</evidence>
<dbReference type="Gene3D" id="1.10.760.10">
    <property type="entry name" value="Cytochrome c-like domain"/>
    <property type="match status" value="2"/>
</dbReference>
<name>A0AAC9IT94_9BURK</name>
<comment type="catalytic activity">
    <reaction evidence="13 14">
        <text>S-sulfanyl-L-cysteinyl-[SoxY protein] + thiosulfate + 2 Fe(III)-[cytochrome c] = S-(2-sulfodisulfanyl)-L-cysteinyl-[SoxY protein] + 2 Fe(II)-[cytochrome c] + 2 H(+)</text>
        <dbReference type="Rhea" id="RHEA:51224"/>
        <dbReference type="Rhea" id="RHEA-COMP:10350"/>
        <dbReference type="Rhea" id="RHEA-COMP:14399"/>
        <dbReference type="Rhea" id="RHEA-COMP:14689"/>
        <dbReference type="Rhea" id="RHEA-COMP:14690"/>
        <dbReference type="ChEBI" id="CHEBI:15378"/>
        <dbReference type="ChEBI" id="CHEBI:29033"/>
        <dbReference type="ChEBI" id="CHEBI:29034"/>
        <dbReference type="ChEBI" id="CHEBI:33542"/>
        <dbReference type="ChEBI" id="CHEBI:61963"/>
        <dbReference type="ChEBI" id="CHEBI:140664"/>
        <dbReference type="EC" id="2.8.5.2"/>
    </reaction>
</comment>
<evidence type="ECO:0000256" key="10">
    <source>
        <dbReference type="ARBA" id="ARBA00023004"/>
    </source>
</evidence>
<dbReference type="GO" id="GO:0042597">
    <property type="term" value="C:periplasmic space"/>
    <property type="evidence" value="ECO:0007669"/>
    <property type="project" value="UniProtKB-SubCell"/>
</dbReference>
<evidence type="ECO:0000256" key="3">
    <source>
        <dbReference type="ARBA" id="ARBA00022448"/>
    </source>
</evidence>
<evidence type="ECO:0000256" key="4">
    <source>
        <dbReference type="ARBA" id="ARBA00022617"/>
    </source>
</evidence>
<feature type="signal peptide" evidence="18">
    <location>
        <begin position="1"/>
        <end position="27"/>
    </location>
</feature>
<comment type="similarity">
    <text evidence="11 14">Belongs to the SoxA family.</text>
</comment>
<dbReference type="GO" id="GO:0019417">
    <property type="term" value="P:sulfur oxidation"/>
    <property type="evidence" value="ECO:0007669"/>
    <property type="project" value="InterPro"/>
</dbReference>
<sequence>MKIKAPHFLRGLALLGAISVGMACANAQSTADEIAKYRQMIADGNPSDLYEDAGAELWKKPSGPKNVTLEKCNLGLGPGVIKGASAQLPRYFADTNKVQDLESRLITCMSTIQGISAQEIIDAPFQKGLKKDMDALVAYVVSQSKDQKIKVSTKHPKEKEAYELGKRAFYFEGGPMDFSCATCHGASDKRIRLQDLPNLTTQAGAAAGWGTWPAYRVSSGQFWTMGLRLSDCYRQQRFPFPIYGSDLLTAVSMYMAVNANGGVVQTPGLKR</sequence>
<evidence type="ECO:0000256" key="14">
    <source>
        <dbReference type="PIRNR" id="PIRNR038455"/>
    </source>
</evidence>
<gene>
    <name evidence="20" type="ORF">AOC25_04695</name>
</gene>
<evidence type="ECO:0000256" key="5">
    <source>
        <dbReference type="ARBA" id="ARBA00022679"/>
    </source>
</evidence>
<dbReference type="InterPro" id="IPR009056">
    <property type="entry name" value="Cyt_c-like_dom"/>
</dbReference>
<keyword evidence="9 14" id="KW-0249">Electron transport</keyword>
<dbReference type="InterPro" id="IPR025710">
    <property type="entry name" value="SoxA"/>
</dbReference>
<keyword evidence="3 14" id="KW-0813">Transport</keyword>
<evidence type="ECO:0000256" key="12">
    <source>
        <dbReference type="ARBA" id="ARBA00048077"/>
    </source>
</evidence>
<protein>
    <recommendedName>
        <fullName evidence="14">SoxAX cytochrome complex subunit A</fullName>
        <ecNumber evidence="14">2.8.5.2</ecNumber>
    </recommendedName>
    <alternativeName>
        <fullName evidence="14">Protein SoxA</fullName>
    </alternativeName>
    <alternativeName>
        <fullName evidence="14">Sulfur oxidizing protein A</fullName>
    </alternativeName>
    <alternativeName>
        <fullName evidence="14">Thiosulfate-oxidizing multienzyme system protein SoxA</fullName>
    </alternativeName>
</protein>
<dbReference type="EC" id="2.8.5.2" evidence="14"/>
<keyword evidence="7 18" id="KW-0732">Signal</keyword>
<dbReference type="GO" id="GO:0016740">
    <property type="term" value="F:transferase activity"/>
    <property type="evidence" value="ECO:0007669"/>
    <property type="project" value="UniProtKB-KW"/>
</dbReference>
<evidence type="ECO:0000256" key="18">
    <source>
        <dbReference type="SAM" id="SignalP"/>
    </source>
</evidence>
<accession>A0AAC9IT94</accession>
<evidence type="ECO:0000256" key="17">
    <source>
        <dbReference type="PIRSR" id="PIRSR038455-3"/>
    </source>
</evidence>
<evidence type="ECO:0000256" key="16">
    <source>
        <dbReference type="PIRSR" id="PIRSR038455-2"/>
    </source>
</evidence>
<comment type="cofactor">
    <cofactor evidence="16">
        <name>heme</name>
        <dbReference type="ChEBI" id="CHEBI:30413"/>
    </cofactor>
    <text evidence="16">Binds 2 heme groups per subunit.</text>
</comment>
<evidence type="ECO:0000259" key="19">
    <source>
        <dbReference type="Pfam" id="PF21342"/>
    </source>
</evidence>
<evidence type="ECO:0000256" key="1">
    <source>
        <dbReference type="ARBA" id="ARBA00004418"/>
    </source>
</evidence>
<comment type="catalytic activity">
    <reaction evidence="12 14">
        <text>L-cysteinyl-[SoxY protein] + thiosulfate + 2 Fe(III)-[cytochrome c] = S-sulfosulfanyl-L-cysteinyl-[SoxY protein] + 2 Fe(II)-[cytochrome c] + 2 H(+)</text>
        <dbReference type="Rhea" id="RHEA:56720"/>
        <dbReference type="Rhea" id="RHEA-COMP:10350"/>
        <dbReference type="Rhea" id="RHEA-COMP:14328"/>
        <dbReference type="Rhea" id="RHEA-COMP:14399"/>
        <dbReference type="Rhea" id="RHEA-COMP:14691"/>
        <dbReference type="ChEBI" id="CHEBI:15378"/>
        <dbReference type="ChEBI" id="CHEBI:29033"/>
        <dbReference type="ChEBI" id="CHEBI:29034"/>
        <dbReference type="ChEBI" id="CHEBI:29950"/>
        <dbReference type="ChEBI" id="CHEBI:33542"/>
        <dbReference type="ChEBI" id="CHEBI:139321"/>
        <dbReference type="EC" id="2.8.5.2"/>
    </reaction>
</comment>
<feature type="binding site" description="covalent" evidence="16">
    <location>
        <position position="72"/>
    </location>
    <ligand>
        <name>heme c</name>
        <dbReference type="ChEBI" id="CHEBI:61717"/>
        <label>1</label>
    </ligand>
</feature>
<evidence type="ECO:0000256" key="9">
    <source>
        <dbReference type="ARBA" id="ARBA00022982"/>
    </source>
</evidence>
<evidence type="ECO:0000313" key="21">
    <source>
        <dbReference type="Proteomes" id="UP000182060"/>
    </source>
</evidence>
<reference evidence="20" key="1">
    <citation type="journal article" date="2017" name="Appl. Environ. Microbiol.">
        <title>Microdiversification of a pelagic Polynucleobacter species is mainly driven by acquisition of genomic islands from a partially interspecific gene pool.</title>
        <authorList>
            <person name="Hoetzinger M."/>
            <person name="Hahn M.W."/>
            <person name="Jezberova J."/>
            <person name="Schmidt J."/>
            <person name="Koll U."/>
        </authorList>
    </citation>
    <scope>NUCLEOTIDE SEQUENCE</scope>
    <source>
        <strain evidence="20">MWH-RechtKol4</strain>
    </source>
</reference>
<evidence type="ECO:0000256" key="6">
    <source>
        <dbReference type="ARBA" id="ARBA00022723"/>
    </source>
</evidence>
<keyword evidence="5 14" id="KW-0808">Transferase</keyword>
<evidence type="ECO:0000256" key="8">
    <source>
        <dbReference type="ARBA" id="ARBA00022764"/>
    </source>
</evidence>
<dbReference type="GO" id="GO:0070069">
    <property type="term" value="C:cytochrome complex"/>
    <property type="evidence" value="ECO:0007669"/>
    <property type="project" value="InterPro"/>
</dbReference>
<comment type="subcellular location">
    <subcellularLocation>
        <location evidence="1 14">Periplasm</location>
    </subcellularLocation>
</comment>
<evidence type="ECO:0000256" key="7">
    <source>
        <dbReference type="ARBA" id="ARBA00022729"/>
    </source>
</evidence>
<dbReference type="InterPro" id="IPR036909">
    <property type="entry name" value="Cyt_c-like_dom_sf"/>
</dbReference>
<dbReference type="GO" id="GO:0046872">
    <property type="term" value="F:metal ion binding"/>
    <property type="evidence" value="ECO:0007669"/>
    <property type="project" value="UniProtKB-KW"/>
</dbReference>
<dbReference type="GO" id="GO:0016669">
    <property type="term" value="F:oxidoreductase activity, acting on a sulfur group of donors, cytochrome as acceptor"/>
    <property type="evidence" value="ECO:0007669"/>
    <property type="project" value="InterPro"/>
</dbReference>
<feature type="domain" description="Cytochrome c" evidence="19">
    <location>
        <begin position="54"/>
        <end position="149"/>
    </location>
</feature>
<dbReference type="GO" id="GO:0009055">
    <property type="term" value="F:electron transfer activity"/>
    <property type="evidence" value="ECO:0007669"/>
    <property type="project" value="InterPro"/>
</dbReference>
<dbReference type="PROSITE" id="PS51257">
    <property type="entry name" value="PROKAR_LIPOPROTEIN"/>
    <property type="match status" value="1"/>
</dbReference>
<feature type="active site" description="Cysteine persulfide intermediate" evidence="15">
    <location>
        <position position="232"/>
    </location>
</feature>
<organism evidence="20 21">
    <name type="scientific">Polynucleobacter asymbioticus</name>
    <dbReference type="NCBI Taxonomy" id="576611"/>
    <lineage>
        <taxon>Bacteria</taxon>
        <taxon>Pseudomonadati</taxon>
        <taxon>Pseudomonadota</taxon>
        <taxon>Betaproteobacteria</taxon>
        <taxon>Burkholderiales</taxon>
        <taxon>Burkholderiaceae</taxon>
        <taxon>Polynucleobacter</taxon>
    </lineage>
</organism>
<evidence type="ECO:0000256" key="11">
    <source>
        <dbReference type="ARBA" id="ARBA00025746"/>
    </source>
</evidence>
<dbReference type="EMBL" id="CP015017">
    <property type="protein sequence ID" value="APC02329.1"/>
    <property type="molecule type" value="Genomic_DNA"/>
</dbReference>
<comment type="subunit">
    <text evidence="2 14">Heterodimer of SoxA and SoxX.</text>
</comment>
<keyword evidence="10 14" id="KW-0408">Iron</keyword>
<feature type="binding site" evidence="16">
    <location>
        <position position="228"/>
    </location>
    <ligand>
        <name>substrate</name>
    </ligand>
</feature>
<dbReference type="Pfam" id="PF21342">
    <property type="entry name" value="SoxA-TsdA_cyt-c"/>
    <property type="match status" value="1"/>
</dbReference>
<keyword evidence="6 14" id="KW-0479">Metal-binding</keyword>
<dbReference type="NCBIfam" id="TIGR04484">
    <property type="entry name" value="thiosulf_SoxA"/>
    <property type="match status" value="1"/>
</dbReference>
<feature type="binding site" description="axial binding residue" evidence="17">
    <location>
        <position position="108"/>
    </location>
    <ligand>
        <name>heme c</name>
        <dbReference type="ChEBI" id="CHEBI:61717"/>
        <label>1</label>
    </ligand>
    <ligandPart>
        <name>Fe</name>
        <dbReference type="ChEBI" id="CHEBI:18248"/>
    </ligandPart>
</feature>
<dbReference type="AlphaFoldDB" id="A0AAC9IT94"/>
<dbReference type="GO" id="GO:0020037">
    <property type="term" value="F:heme binding"/>
    <property type="evidence" value="ECO:0007669"/>
    <property type="project" value="InterPro"/>
</dbReference>
<keyword evidence="4 14" id="KW-0349">Heme</keyword>
<feature type="chain" id="PRO_5042267622" description="SoxAX cytochrome complex subunit A" evidence="18">
    <location>
        <begin position="28"/>
        <end position="271"/>
    </location>
</feature>
<dbReference type="PIRSF" id="PIRSF038455">
    <property type="entry name" value="SoxA"/>
    <property type="match status" value="1"/>
</dbReference>
<evidence type="ECO:0000256" key="2">
    <source>
        <dbReference type="ARBA" id="ARBA00011530"/>
    </source>
</evidence>
<evidence type="ECO:0000256" key="13">
    <source>
        <dbReference type="ARBA" id="ARBA00048423"/>
    </source>
</evidence>
<dbReference type="SUPFAM" id="SSF46626">
    <property type="entry name" value="Cytochrome c"/>
    <property type="match status" value="2"/>
</dbReference>